<dbReference type="GO" id="GO:0003677">
    <property type="term" value="F:DNA binding"/>
    <property type="evidence" value="ECO:0007669"/>
    <property type="project" value="InterPro"/>
</dbReference>
<sequence>MGIRFGPAGNSDSFAALGYKKNTDIPAYLVKMGLNAYEYQCGRGVKISDASASELGAKAREQDIQLSLHAPYYISLSSVEEEKRNASIGYILQSARAVNAMGGTRVIIHSGSASQISREQALSYAKDTLQNAVKALDEHGYSHIRLCPEVMGKINQLGTLEEVIELCRVDERFIPCIDFGHYNARTLGGLKTFEDYQFIFDSIENALGLERLREFHSHFSKIEYTQNGGEKRHLTFADEVFGPSFEPVAELILKKGCSPTIICESDGTQAEDAKIMSDIYEAMNVKRN</sequence>
<dbReference type="GO" id="GO:0003906">
    <property type="term" value="F:DNA-(apurinic or apyrimidinic site) endonuclease activity"/>
    <property type="evidence" value="ECO:0007669"/>
    <property type="project" value="TreeGrafter"/>
</dbReference>
<dbReference type="Proteomes" id="UP000199182">
    <property type="component" value="Unassembled WGS sequence"/>
</dbReference>
<dbReference type="PANTHER" id="PTHR21445:SF0">
    <property type="entry name" value="APURINIC-APYRIMIDINIC ENDONUCLEASE"/>
    <property type="match status" value="1"/>
</dbReference>
<accession>A0A1H0DMP8</accession>
<dbReference type="GO" id="GO:0006284">
    <property type="term" value="P:base-excision repair"/>
    <property type="evidence" value="ECO:0007669"/>
    <property type="project" value="TreeGrafter"/>
</dbReference>
<feature type="domain" description="Xylose isomerase-like TIM barrel" evidence="1">
    <location>
        <begin position="28"/>
        <end position="269"/>
    </location>
</feature>
<gene>
    <name evidence="2" type="ORF">SAMN05192585_12931</name>
</gene>
<dbReference type="Pfam" id="PF01261">
    <property type="entry name" value="AP_endonuc_2"/>
    <property type="match status" value="1"/>
</dbReference>
<dbReference type="Gene3D" id="3.20.20.150">
    <property type="entry name" value="Divalent-metal-dependent TIM barrel enzymes"/>
    <property type="match status" value="1"/>
</dbReference>
<dbReference type="GO" id="GO:0008270">
    <property type="term" value="F:zinc ion binding"/>
    <property type="evidence" value="ECO:0007669"/>
    <property type="project" value="InterPro"/>
</dbReference>
<dbReference type="SMART" id="SM00518">
    <property type="entry name" value="AP2Ec"/>
    <property type="match status" value="1"/>
</dbReference>
<dbReference type="SUPFAM" id="SSF51658">
    <property type="entry name" value="Xylose isomerase-like"/>
    <property type="match status" value="1"/>
</dbReference>
<evidence type="ECO:0000313" key="3">
    <source>
        <dbReference type="Proteomes" id="UP000199182"/>
    </source>
</evidence>
<reference evidence="2 3" key="1">
    <citation type="submission" date="2016-10" db="EMBL/GenBank/DDBJ databases">
        <authorList>
            <person name="de Groot N.N."/>
        </authorList>
    </citation>
    <scope>NUCLEOTIDE SEQUENCE [LARGE SCALE GENOMIC DNA]</scope>
    <source>
        <strain evidence="2 3">CGMCC 1.5012</strain>
    </source>
</reference>
<dbReference type="AlphaFoldDB" id="A0A1H0DMP8"/>
<keyword evidence="3" id="KW-1185">Reference proteome</keyword>
<evidence type="ECO:0000259" key="1">
    <source>
        <dbReference type="Pfam" id="PF01261"/>
    </source>
</evidence>
<dbReference type="EMBL" id="FNID01000029">
    <property type="protein sequence ID" value="SDN71450.1"/>
    <property type="molecule type" value="Genomic_DNA"/>
</dbReference>
<evidence type="ECO:0000313" key="2">
    <source>
        <dbReference type="EMBL" id="SDN71450.1"/>
    </source>
</evidence>
<organism evidence="2 3">
    <name type="scientific">Acetanaerobacterium elongatum</name>
    <dbReference type="NCBI Taxonomy" id="258515"/>
    <lineage>
        <taxon>Bacteria</taxon>
        <taxon>Bacillati</taxon>
        <taxon>Bacillota</taxon>
        <taxon>Clostridia</taxon>
        <taxon>Eubacteriales</taxon>
        <taxon>Oscillospiraceae</taxon>
        <taxon>Acetanaerobacterium</taxon>
    </lineage>
</organism>
<dbReference type="InterPro" id="IPR001719">
    <property type="entry name" value="AP_endonuc_2"/>
</dbReference>
<dbReference type="STRING" id="258515.SAMN05192585_12931"/>
<proteinExistence type="predicted"/>
<protein>
    <submittedName>
        <fullName evidence="2">Deoxyribonuclease-4</fullName>
    </submittedName>
</protein>
<dbReference type="RefSeq" id="WP_092641814.1">
    <property type="nucleotide sequence ID" value="NZ_FNID01000029.1"/>
</dbReference>
<dbReference type="GO" id="GO:0008081">
    <property type="term" value="F:phosphoric diester hydrolase activity"/>
    <property type="evidence" value="ECO:0007669"/>
    <property type="project" value="TreeGrafter"/>
</dbReference>
<dbReference type="InterPro" id="IPR013022">
    <property type="entry name" value="Xyl_isomerase-like_TIM-brl"/>
</dbReference>
<dbReference type="InterPro" id="IPR036237">
    <property type="entry name" value="Xyl_isomerase-like_sf"/>
</dbReference>
<name>A0A1H0DMP8_9FIRM</name>
<dbReference type="PANTHER" id="PTHR21445">
    <property type="entry name" value="ENDONUCLEASE IV ENDODEOXYRIBONUCLEASE IV"/>
    <property type="match status" value="1"/>
</dbReference>
<dbReference type="OrthoDB" id="9805666at2"/>